<gene>
    <name evidence="9" type="ORF">ICN82_17160</name>
</gene>
<dbReference type="EMBL" id="JACVXA010000064">
    <property type="protein sequence ID" value="MBE3639935.1"/>
    <property type="molecule type" value="Genomic_DNA"/>
</dbReference>
<protein>
    <recommendedName>
        <fullName evidence="3">2-dehydropantoate 2-reductase</fullName>
        <ecNumber evidence="2">1.1.1.169</ecNumber>
    </recommendedName>
    <alternativeName>
        <fullName evidence="5">Ketopantoate reductase</fullName>
    </alternativeName>
</protein>
<dbReference type="GO" id="GO:0008677">
    <property type="term" value="F:2-dehydropantoate 2-reductase activity"/>
    <property type="evidence" value="ECO:0007669"/>
    <property type="project" value="UniProtKB-EC"/>
</dbReference>
<dbReference type="SUPFAM" id="SSF48179">
    <property type="entry name" value="6-phosphogluconate dehydrogenase C-terminal domain-like"/>
    <property type="match status" value="1"/>
</dbReference>
<evidence type="ECO:0000256" key="2">
    <source>
        <dbReference type="ARBA" id="ARBA00013014"/>
    </source>
</evidence>
<dbReference type="GO" id="GO:0005737">
    <property type="term" value="C:cytoplasm"/>
    <property type="evidence" value="ECO:0007669"/>
    <property type="project" value="TreeGrafter"/>
</dbReference>
<dbReference type="Proteomes" id="UP000609121">
    <property type="component" value="Unassembled WGS sequence"/>
</dbReference>
<dbReference type="Pfam" id="PF08546">
    <property type="entry name" value="ApbA_C"/>
    <property type="match status" value="1"/>
</dbReference>
<evidence type="ECO:0000313" key="10">
    <source>
        <dbReference type="Proteomes" id="UP000609121"/>
    </source>
</evidence>
<dbReference type="RefSeq" id="WP_193185209.1">
    <property type="nucleotide sequence ID" value="NZ_JACVXA010000064.1"/>
</dbReference>
<reference evidence="9" key="1">
    <citation type="submission" date="2020-09" db="EMBL/GenBank/DDBJ databases">
        <title>A novel bacterium of genus Mangrovicoccus, isolated from South China Sea.</title>
        <authorList>
            <person name="Huang H."/>
            <person name="Mo K."/>
            <person name="Hu Y."/>
        </authorList>
    </citation>
    <scope>NUCLEOTIDE SEQUENCE</scope>
    <source>
        <strain evidence="9">HB182678</strain>
    </source>
</reference>
<name>A0A8J6ZCZ2_9RHOB</name>
<evidence type="ECO:0000256" key="6">
    <source>
        <dbReference type="ARBA" id="ARBA00048793"/>
    </source>
</evidence>
<comment type="caution">
    <text evidence="9">The sequence shown here is derived from an EMBL/GenBank/DDBJ whole genome shotgun (WGS) entry which is preliminary data.</text>
</comment>
<evidence type="ECO:0000259" key="7">
    <source>
        <dbReference type="Pfam" id="PF02558"/>
    </source>
</evidence>
<dbReference type="InterPro" id="IPR008927">
    <property type="entry name" value="6-PGluconate_DH-like_C_sf"/>
</dbReference>
<evidence type="ECO:0000259" key="8">
    <source>
        <dbReference type="Pfam" id="PF08546"/>
    </source>
</evidence>
<feature type="domain" description="Ketopantoate reductase N-terminal" evidence="7">
    <location>
        <begin position="3"/>
        <end position="102"/>
    </location>
</feature>
<organism evidence="9 10">
    <name type="scientific">Mangrovicoccus algicola</name>
    <dbReference type="NCBI Taxonomy" id="2771008"/>
    <lineage>
        <taxon>Bacteria</taxon>
        <taxon>Pseudomonadati</taxon>
        <taxon>Pseudomonadota</taxon>
        <taxon>Alphaproteobacteria</taxon>
        <taxon>Rhodobacterales</taxon>
        <taxon>Paracoccaceae</taxon>
        <taxon>Mangrovicoccus</taxon>
    </lineage>
</organism>
<dbReference type="EC" id="1.1.1.169" evidence="2"/>
<evidence type="ECO:0000313" key="9">
    <source>
        <dbReference type="EMBL" id="MBE3639935.1"/>
    </source>
</evidence>
<dbReference type="Gene3D" id="1.10.1040.10">
    <property type="entry name" value="N-(1-d-carboxylethyl)-l-norvaline Dehydrogenase, domain 2"/>
    <property type="match status" value="1"/>
</dbReference>
<dbReference type="InterPro" id="IPR013328">
    <property type="entry name" value="6PGD_dom2"/>
</dbReference>
<dbReference type="Pfam" id="PF02558">
    <property type="entry name" value="ApbA"/>
    <property type="match status" value="1"/>
</dbReference>
<evidence type="ECO:0000256" key="3">
    <source>
        <dbReference type="ARBA" id="ARBA00019465"/>
    </source>
</evidence>
<accession>A0A8J6ZCZ2</accession>
<comment type="pathway">
    <text evidence="1">Cofactor biosynthesis; (R)-pantothenate biosynthesis; (R)-pantoate from 3-methyl-2-oxobutanoate: step 2/2.</text>
</comment>
<evidence type="ECO:0000256" key="5">
    <source>
        <dbReference type="ARBA" id="ARBA00032024"/>
    </source>
</evidence>
<dbReference type="Gene3D" id="3.40.50.720">
    <property type="entry name" value="NAD(P)-binding Rossmann-like Domain"/>
    <property type="match status" value="1"/>
</dbReference>
<keyword evidence="10" id="KW-1185">Reference proteome</keyword>
<dbReference type="InterPro" id="IPR036291">
    <property type="entry name" value="NAD(P)-bd_dom_sf"/>
</dbReference>
<comment type="catalytic activity">
    <reaction evidence="6">
        <text>(R)-pantoate + NADP(+) = 2-dehydropantoate + NADPH + H(+)</text>
        <dbReference type="Rhea" id="RHEA:16233"/>
        <dbReference type="ChEBI" id="CHEBI:11561"/>
        <dbReference type="ChEBI" id="CHEBI:15378"/>
        <dbReference type="ChEBI" id="CHEBI:15980"/>
        <dbReference type="ChEBI" id="CHEBI:57783"/>
        <dbReference type="ChEBI" id="CHEBI:58349"/>
        <dbReference type="EC" id="1.1.1.169"/>
    </reaction>
</comment>
<dbReference type="GO" id="GO:0015940">
    <property type="term" value="P:pantothenate biosynthetic process"/>
    <property type="evidence" value="ECO:0007669"/>
    <property type="project" value="UniProtKB-UniPathway"/>
</dbReference>
<dbReference type="AlphaFoldDB" id="A0A8J6ZCZ2"/>
<proteinExistence type="predicted"/>
<dbReference type="InterPro" id="IPR051402">
    <property type="entry name" value="KPR-Related"/>
</dbReference>
<dbReference type="InterPro" id="IPR013332">
    <property type="entry name" value="KPR_N"/>
</dbReference>
<evidence type="ECO:0000256" key="1">
    <source>
        <dbReference type="ARBA" id="ARBA00004994"/>
    </source>
</evidence>
<dbReference type="UniPathway" id="UPA00028">
    <property type="reaction ID" value="UER00004"/>
</dbReference>
<dbReference type="InterPro" id="IPR013752">
    <property type="entry name" value="KPA_reductase"/>
</dbReference>
<dbReference type="SUPFAM" id="SSF51735">
    <property type="entry name" value="NAD(P)-binding Rossmann-fold domains"/>
    <property type="match status" value="1"/>
</dbReference>
<dbReference type="PANTHER" id="PTHR21708:SF45">
    <property type="entry name" value="2-DEHYDROPANTOATE 2-REDUCTASE"/>
    <property type="match status" value="1"/>
</dbReference>
<sequence>MEIGIIGAGNVGTAMAALLGAHGARVTVTARGARLARIRAEGVHLDDRGTPHHAAIAALPRLDAPQDAVFLCVKAQDLPEAVAANAAGIGPGTLVVPMVNGLPFWFDPASAELGAVLDPGGLLRARLDPAQVLGAVLLMTIRRDAAGRATSTNTPTLSLAPVAGDTDPGRGAGLMAVLNAAGIRASAPDDIREAVLVKLLANIATNPLSALTGCSLAQIGRDPGLRAAAFAVAGEFRAWAAAAGYALPSDRWLGDLLLDAGDFPTSMLQDARAGRVLELGAICRAPMGLARGAGLAMPCLAAILARLEAAPALPLPEAARAAALAGLPLPLAERT</sequence>
<evidence type="ECO:0000256" key="4">
    <source>
        <dbReference type="ARBA" id="ARBA00022655"/>
    </source>
</evidence>
<dbReference type="PANTHER" id="PTHR21708">
    <property type="entry name" value="PROBABLE 2-DEHYDROPANTOATE 2-REDUCTASE"/>
    <property type="match status" value="1"/>
</dbReference>
<keyword evidence="4" id="KW-0566">Pantothenate biosynthesis</keyword>
<feature type="domain" description="Ketopantoate reductase C-terminal" evidence="8">
    <location>
        <begin position="190"/>
        <end position="308"/>
    </location>
</feature>